<sequence length="665" mass="71463">MARTRPERSSGVPERDHVAAHERIAALEGVRALAITAVFVYHLGAPWLPGGFLGVDVFFVLSGFLITRLLLRESSGTGRVDLAGFWLRRARRLLPAVLALLAVIAVYAATRPADQKLPLRQDLVSSLFYVANWQFVAEGRSYFSEFQAPSPLRHLWSLAIEEQFYLVFPVLVVAALAVIRRFRRRGRLLVAVTVIIAFAGSVASLGFLYEESDPSRAYYSTHTRLHELLSGVGLAVLIPVLAKRGAALARPLAYGGLAALVVLFALVDDRGPVYYHGGSLAVSVASAALVGGLALRPDSGVVARLMSSRPAVAAGTTSYSLYLWHWPVIAILTPESIGVSGPFLVGVHVAVSVVLSVLSYKFVETPVRRGSIKGFRLGAARVFPIAGAALIALSAAAFSGTSDAKPEPDYVRQSEGLIVPRGADPRRPVIGLVGDSIAASLQRALAEEARAYGHTLVSAARPGCGIGSSLLLDETGHPFARAATCAERTPRLQDELVRRYHPRVVLWHSARDRTDARVDGRILKAGSAEWTRHRYADWDAALGRLVREGARVMLLLPAWSASGSGGSSCGGEFNLDPAGCGRAFVTTEHLRRLYTDWAQKNSNYVTVMDLGRQVCPSGPPCPDKVGNISIRDDDVHFSSSGAHLVAPHIVRAALTALDRAKGSPR</sequence>
<dbReference type="Pfam" id="PF19040">
    <property type="entry name" value="SGNH"/>
    <property type="match status" value="1"/>
</dbReference>
<feature type="transmembrane region" description="Helical" evidence="1">
    <location>
        <begin position="50"/>
        <end position="71"/>
    </location>
</feature>
<dbReference type="Proteomes" id="UP000253094">
    <property type="component" value="Unassembled WGS sequence"/>
</dbReference>
<accession>A0A367EZX6</accession>
<evidence type="ECO:0000313" key="4">
    <source>
        <dbReference type="EMBL" id="RCG22740.1"/>
    </source>
</evidence>
<keyword evidence="4" id="KW-0808">Transferase</keyword>
<feature type="domain" description="Acyltransferase 3" evidence="2">
    <location>
        <begin position="25"/>
        <end position="358"/>
    </location>
</feature>
<evidence type="ECO:0000313" key="5">
    <source>
        <dbReference type="Proteomes" id="UP000253094"/>
    </source>
</evidence>
<dbReference type="InterPro" id="IPR050879">
    <property type="entry name" value="Acyltransferase_3"/>
</dbReference>
<comment type="caution">
    <text evidence="4">The sequence shown here is derived from an EMBL/GenBank/DDBJ whole genome shotgun (WGS) entry which is preliminary data.</text>
</comment>
<dbReference type="InterPro" id="IPR002656">
    <property type="entry name" value="Acyl_transf_3_dom"/>
</dbReference>
<dbReference type="GO" id="GO:0009103">
    <property type="term" value="P:lipopolysaccharide biosynthetic process"/>
    <property type="evidence" value="ECO:0007669"/>
    <property type="project" value="TreeGrafter"/>
</dbReference>
<dbReference type="GO" id="GO:0016747">
    <property type="term" value="F:acyltransferase activity, transferring groups other than amino-acyl groups"/>
    <property type="evidence" value="ECO:0007669"/>
    <property type="project" value="InterPro"/>
</dbReference>
<dbReference type="GO" id="GO:0016020">
    <property type="term" value="C:membrane"/>
    <property type="evidence" value="ECO:0007669"/>
    <property type="project" value="TreeGrafter"/>
</dbReference>
<dbReference type="AlphaFoldDB" id="A0A367EZX6"/>
<evidence type="ECO:0000259" key="3">
    <source>
        <dbReference type="Pfam" id="PF19040"/>
    </source>
</evidence>
<proteinExistence type="predicted"/>
<keyword evidence="1" id="KW-0472">Membrane</keyword>
<feature type="transmembrane region" description="Helical" evidence="1">
    <location>
        <begin position="92"/>
        <end position="110"/>
    </location>
</feature>
<dbReference type="PANTHER" id="PTHR23028:SF53">
    <property type="entry name" value="ACYL_TRANSF_3 DOMAIN-CONTAINING PROTEIN"/>
    <property type="match status" value="1"/>
</dbReference>
<protein>
    <submittedName>
        <fullName evidence="4">Acyltransferase</fullName>
    </submittedName>
</protein>
<feature type="domain" description="SGNH" evidence="3">
    <location>
        <begin position="422"/>
        <end position="650"/>
    </location>
</feature>
<name>A0A367EZX6_9ACTN</name>
<dbReference type="EMBL" id="QOIL01000027">
    <property type="protein sequence ID" value="RCG22740.1"/>
    <property type="molecule type" value="Genomic_DNA"/>
</dbReference>
<keyword evidence="1" id="KW-1133">Transmembrane helix</keyword>
<dbReference type="PANTHER" id="PTHR23028">
    <property type="entry name" value="ACETYLTRANSFERASE"/>
    <property type="match status" value="1"/>
</dbReference>
<dbReference type="InterPro" id="IPR043968">
    <property type="entry name" value="SGNH"/>
</dbReference>
<keyword evidence="1" id="KW-0812">Transmembrane</keyword>
<organism evidence="4 5">
    <name type="scientific">Sphaerisporangium album</name>
    <dbReference type="NCBI Taxonomy" id="509200"/>
    <lineage>
        <taxon>Bacteria</taxon>
        <taxon>Bacillati</taxon>
        <taxon>Actinomycetota</taxon>
        <taxon>Actinomycetes</taxon>
        <taxon>Streptosporangiales</taxon>
        <taxon>Streptosporangiaceae</taxon>
        <taxon>Sphaerisporangium</taxon>
    </lineage>
</organism>
<evidence type="ECO:0000256" key="1">
    <source>
        <dbReference type="SAM" id="Phobius"/>
    </source>
</evidence>
<dbReference type="Pfam" id="PF01757">
    <property type="entry name" value="Acyl_transf_3"/>
    <property type="match status" value="1"/>
</dbReference>
<dbReference type="OrthoDB" id="3404679at2"/>
<feature type="transmembrane region" description="Helical" evidence="1">
    <location>
        <begin position="248"/>
        <end position="267"/>
    </location>
</feature>
<feature type="transmembrane region" description="Helical" evidence="1">
    <location>
        <begin position="273"/>
        <end position="295"/>
    </location>
</feature>
<keyword evidence="4" id="KW-0012">Acyltransferase</keyword>
<evidence type="ECO:0000259" key="2">
    <source>
        <dbReference type="Pfam" id="PF01757"/>
    </source>
</evidence>
<feature type="transmembrane region" description="Helical" evidence="1">
    <location>
        <begin position="24"/>
        <end position="44"/>
    </location>
</feature>
<gene>
    <name evidence="4" type="ORF">DQ384_34610</name>
</gene>
<feature type="transmembrane region" description="Helical" evidence="1">
    <location>
        <begin position="379"/>
        <end position="398"/>
    </location>
</feature>
<feature type="transmembrane region" description="Helical" evidence="1">
    <location>
        <begin position="337"/>
        <end position="358"/>
    </location>
</feature>
<feature type="transmembrane region" description="Helical" evidence="1">
    <location>
        <begin position="163"/>
        <end position="179"/>
    </location>
</feature>
<feature type="transmembrane region" description="Helical" evidence="1">
    <location>
        <begin position="188"/>
        <end position="209"/>
    </location>
</feature>
<reference evidence="4 5" key="1">
    <citation type="submission" date="2018-06" db="EMBL/GenBank/DDBJ databases">
        <title>Sphaerisporangium craniellae sp. nov., isolated from a marine sponge in the South China Sea.</title>
        <authorList>
            <person name="Li L."/>
        </authorList>
    </citation>
    <scope>NUCLEOTIDE SEQUENCE [LARGE SCALE GENOMIC DNA]</scope>
    <source>
        <strain evidence="4 5">CCTCC AA 208026</strain>
    </source>
</reference>
<keyword evidence="5" id="KW-1185">Reference proteome</keyword>